<evidence type="ECO:0008006" key="2">
    <source>
        <dbReference type="Google" id="ProtNLM"/>
    </source>
</evidence>
<accession>A0A382MIE5</accession>
<dbReference type="AlphaFoldDB" id="A0A382MIE5"/>
<reference evidence="1" key="1">
    <citation type="submission" date="2018-05" db="EMBL/GenBank/DDBJ databases">
        <authorList>
            <person name="Lanie J.A."/>
            <person name="Ng W.-L."/>
            <person name="Kazmierczak K.M."/>
            <person name="Andrzejewski T.M."/>
            <person name="Davidsen T.M."/>
            <person name="Wayne K.J."/>
            <person name="Tettelin H."/>
            <person name="Glass J.I."/>
            <person name="Rusch D."/>
            <person name="Podicherti R."/>
            <person name="Tsui H.-C.T."/>
            <person name="Winkler M.E."/>
        </authorList>
    </citation>
    <scope>NUCLEOTIDE SEQUENCE</scope>
</reference>
<proteinExistence type="predicted"/>
<dbReference type="EMBL" id="UINC01093450">
    <property type="protein sequence ID" value="SVC47885.1"/>
    <property type="molecule type" value="Genomic_DNA"/>
</dbReference>
<name>A0A382MIE5_9ZZZZ</name>
<organism evidence="1">
    <name type="scientific">marine metagenome</name>
    <dbReference type="NCBI Taxonomy" id="408172"/>
    <lineage>
        <taxon>unclassified sequences</taxon>
        <taxon>metagenomes</taxon>
        <taxon>ecological metagenomes</taxon>
    </lineage>
</organism>
<protein>
    <recommendedName>
        <fullName evidence="2">DUF5069 domain-containing protein</fullName>
    </recommendedName>
</protein>
<feature type="non-terminal residue" evidence="1">
    <location>
        <position position="144"/>
    </location>
</feature>
<gene>
    <name evidence="1" type="ORF">METZ01_LOCUS300739</name>
</gene>
<sequence>MSYNYHSKLEKIWKDAVERYEQGRRSPEGFLSEEELKFLASIGMNVMDVFDFAEDWVSEGTPDLATFLLIHDARRDYFLREQEGQASSHRMDSATLPAKSDEIEGIRWLPRIIPKARAKLRGELPPDTMFCCGGDRNFFQTTDL</sequence>
<evidence type="ECO:0000313" key="1">
    <source>
        <dbReference type="EMBL" id="SVC47885.1"/>
    </source>
</evidence>